<gene>
    <name evidence="10" type="ORF">Pka01_56770</name>
</gene>
<dbReference type="InterPro" id="IPR036259">
    <property type="entry name" value="MFS_trans_sf"/>
</dbReference>
<dbReference type="GO" id="GO:0022857">
    <property type="term" value="F:transmembrane transporter activity"/>
    <property type="evidence" value="ECO:0007669"/>
    <property type="project" value="InterPro"/>
</dbReference>
<keyword evidence="5 8" id="KW-1133">Transmembrane helix</keyword>
<feature type="transmembrane region" description="Helical" evidence="8">
    <location>
        <begin position="61"/>
        <end position="82"/>
    </location>
</feature>
<dbReference type="SUPFAM" id="SSF103473">
    <property type="entry name" value="MFS general substrate transporter"/>
    <property type="match status" value="1"/>
</dbReference>
<dbReference type="Gene3D" id="1.20.1250.20">
    <property type="entry name" value="MFS general substrate transporter like domains"/>
    <property type="match status" value="2"/>
</dbReference>
<dbReference type="Proteomes" id="UP000630097">
    <property type="component" value="Unassembled WGS sequence"/>
</dbReference>
<feature type="domain" description="Major facilitator superfamily (MFS) profile" evidence="9">
    <location>
        <begin position="1"/>
        <end position="380"/>
    </location>
</feature>
<evidence type="ECO:0000256" key="7">
    <source>
        <dbReference type="SAM" id="MobiDB-lite"/>
    </source>
</evidence>
<reference evidence="10 11" key="1">
    <citation type="submission" date="2021-01" db="EMBL/GenBank/DDBJ databases">
        <title>Whole genome shotgun sequence of Planotetraspora kaengkrachanensis NBRC 104272.</title>
        <authorList>
            <person name="Komaki H."/>
            <person name="Tamura T."/>
        </authorList>
    </citation>
    <scope>NUCLEOTIDE SEQUENCE [LARGE SCALE GENOMIC DNA]</scope>
    <source>
        <strain evidence="10 11">NBRC 104272</strain>
    </source>
</reference>
<evidence type="ECO:0000256" key="3">
    <source>
        <dbReference type="ARBA" id="ARBA00022475"/>
    </source>
</evidence>
<dbReference type="PANTHER" id="PTHR23517:SF2">
    <property type="entry name" value="MULTIDRUG RESISTANCE PROTEIN MDTH"/>
    <property type="match status" value="1"/>
</dbReference>
<feature type="transmembrane region" description="Helical" evidence="8">
    <location>
        <begin position="191"/>
        <end position="212"/>
    </location>
</feature>
<protein>
    <submittedName>
        <fullName evidence="10">MFS transporter</fullName>
    </submittedName>
</protein>
<dbReference type="AlphaFoldDB" id="A0A8J3PX01"/>
<dbReference type="Pfam" id="PF07690">
    <property type="entry name" value="MFS_1"/>
    <property type="match status" value="1"/>
</dbReference>
<feature type="transmembrane region" description="Helical" evidence="8">
    <location>
        <begin position="12"/>
        <end position="41"/>
    </location>
</feature>
<dbReference type="InterPro" id="IPR050171">
    <property type="entry name" value="MFS_Transporters"/>
</dbReference>
<accession>A0A8J3PX01</accession>
<comment type="caution">
    <text evidence="10">The sequence shown here is derived from an EMBL/GenBank/DDBJ whole genome shotgun (WGS) entry which is preliminary data.</text>
</comment>
<evidence type="ECO:0000256" key="8">
    <source>
        <dbReference type="SAM" id="Phobius"/>
    </source>
</evidence>
<keyword evidence="2" id="KW-0813">Transport</keyword>
<keyword evidence="6 8" id="KW-0472">Membrane</keyword>
<organism evidence="10 11">
    <name type="scientific">Planotetraspora kaengkrachanensis</name>
    <dbReference type="NCBI Taxonomy" id="575193"/>
    <lineage>
        <taxon>Bacteria</taxon>
        <taxon>Bacillati</taxon>
        <taxon>Actinomycetota</taxon>
        <taxon>Actinomycetes</taxon>
        <taxon>Streptosporangiales</taxon>
        <taxon>Streptosporangiaceae</taxon>
        <taxon>Planotetraspora</taxon>
    </lineage>
</organism>
<evidence type="ECO:0000256" key="6">
    <source>
        <dbReference type="ARBA" id="ARBA00023136"/>
    </source>
</evidence>
<evidence type="ECO:0000313" key="11">
    <source>
        <dbReference type="Proteomes" id="UP000630097"/>
    </source>
</evidence>
<evidence type="ECO:0000256" key="4">
    <source>
        <dbReference type="ARBA" id="ARBA00022692"/>
    </source>
</evidence>
<keyword evidence="11" id="KW-1185">Reference proteome</keyword>
<dbReference type="EMBL" id="BONV01000031">
    <property type="protein sequence ID" value="GIG82550.1"/>
    <property type="molecule type" value="Genomic_DNA"/>
</dbReference>
<evidence type="ECO:0000256" key="5">
    <source>
        <dbReference type="ARBA" id="ARBA00022989"/>
    </source>
</evidence>
<evidence type="ECO:0000313" key="10">
    <source>
        <dbReference type="EMBL" id="GIG82550.1"/>
    </source>
</evidence>
<evidence type="ECO:0000256" key="1">
    <source>
        <dbReference type="ARBA" id="ARBA00004651"/>
    </source>
</evidence>
<sequence length="414" mass="42147">MPFSLIFFQRVTGLPLTVIGVVLTVAGLAGMALLPLAGAAVDCFGARRMQLIGYAVRGLGFVAYPFATSLPAFAAVALFTAAGDRAFPAIQQSLVGEIATGADRDRLNALGRSLRNAGLGAGGLLAALIVGLAGDTGFVITAWLNATSFLVAALIARRLPRRAPAAAVNAAPSAGPKTAAGYRAVLADLPFLSLTGANFLIALGYSALSLLLPAYAVTVLHAPAATTGGLFAVNTALCALGGVPVSRWARRIGRRSRIAATGAAVFALSFLGFALIGMVRPGSVAVLVVVLVGMMILYTAGELIHSPAASTLAIEAAPAELRGRYLASYQLSWSLSAALAPSIFTGLLAVDGSLPWLFLIGSALTGAAILLRFERRRVTAGGTDIAPSADTARPPTAATSEGRPSKVALTSPRS</sequence>
<feature type="transmembrane region" description="Helical" evidence="8">
    <location>
        <begin position="258"/>
        <end position="276"/>
    </location>
</feature>
<dbReference type="GO" id="GO:0005886">
    <property type="term" value="C:plasma membrane"/>
    <property type="evidence" value="ECO:0007669"/>
    <property type="project" value="UniProtKB-SubCell"/>
</dbReference>
<keyword evidence="3" id="KW-1003">Cell membrane</keyword>
<dbReference type="InterPro" id="IPR011701">
    <property type="entry name" value="MFS"/>
</dbReference>
<feature type="region of interest" description="Disordered" evidence="7">
    <location>
        <begin position="384"/>
        <end position="414"/>
    </location>
</feature>
<evidence type="ECO:0000259" key="9">
    <source>
        <dbReference type="PROSITE" id="PS50850"/>
    </source>
</evidence>
<keyword evidence="4 8" id="KW-0812">Transmembrane</keyword>
<feature type="transmembrane region" description="Helical" evidence="8">
    <location>
        <begin position="282"/>
        <end position="300"/>
    </location>
</feature>
<name>A0A8J3PX01_9ACTN</name>
<proteinExistence type="predicted"/>
<dbReference type="PANTHER" id="PTHR23517">
    <property type="entry name" value="RESISTANCE PROTEIN MDTM, PUTATIVE-RELATED-RELATED"/>
    <property type="match status" value="1"/>
</dbReference>
<feature type="transmembrane region" description="Helical" evidence="8">
    <location>
        <begin position="224"/>
        <end position="246"/>
    </location>
</feature>
<feature type="transmembrane region" description="Helical" evidence="8">
    <location>
        <begin position="331"/>
        <end position="350"/>
    </location>
</feature>
<comment type="subcellular location">
    <subcellularLocation>
        <location evidence="1">Cell membrane</location>
        <topology evidence="1">Multi-pass membrane protein</topology>
    </subcellularLocation>
</comment>
<feature type="transmembrane region" description="Helical" evidence="8">
    <location>
        <begin position="356"/>
        <end position="373"/>
    </location>
</feature>
<dbReference type="InterPro" id="IPR020846">
    <property type="entry name" value="MFS_dom"/>
</dbReference>
<evidence type="ECO:0000256" key="2">
    <source>
        <dbReference type="ARBA" id="ARBA00022448"/>
    </source>
</evidence>
<dbReference type="PROSITE" id="PS50850">
    <property type="entry name" value="MFS"/>
    <property type="match status" value="1"/>
</dbReference>